<evidence type="ECO:0000256" key="2">
    <source>
        <dbReference type="ARBA" id="ARBA00009142"/>
    </source>
</evidence>
<dbReference type="EMBL" id="FNHF01000002">
    <property type="protein sequence ID" value="SDM14291.1"/>
    <property type="molecule type" value="Genomic_DNA"/>
</dbReference>
<dbReference type="AlphaFoldDB" id="A0A1G9QTT7"/>
<dbReference type="InterPro" id="IPR051598">
    <property type="entry name" value="TSUP/Inactive_protease-like"/>
</dbReference>
<evidence type="ECO:0000256" key="5">
    <source>
        <dbReference type="ARBA" id="ARBA00023136"/>
    </source>
</evidence>
<feature type="transmembrane region" description="Helical" evidence="6">
    <location>
        <begin position="157"/>
        <end position="190"/>
    </location>
</feature>
<proteinExistence type="inferred from homology"/>
<gene>
    <name evidence="7" type="ORF">SAMN05216244_1656</name>
</gene>
<keyword evidence="3 6" id="KW-0812">Transmembrane</keyword>
<evidence type="ECO:0000256" key="1">
    <source>
        <dbReference type="ARBA" id="ARBA00004141"/>
    </source>
</evidence>
<name>A0A1G9QTT7_9BACI</name>
<keyword evidence="4 6" id="KW-1133">Transmembrane helix</keyword>
<comment type="similarity">
    <text evidence="2 6">Belongs to the 4-toluene sulfonate uptake permease (TSUP) (TC 2.A.102) family.</text>
</comment>
<feature type="transmembrane region" description="Helical" evidence="6">
    <location>
        <begin position="7"/>
        <end position="30"/>
    </location>
</feature>
<keyword evidence="5 6" id="KW-0472">Membrane</keyword>
<dbReference type="GO" id="GO:0005886">
    <property type="term" value="C:plasma membrane"/>
    <property type="evidence" value="ECO:0007669"/>
    <property type="project" value="UniProtKB-SubCell"/>
</dbReference>
<accession>A0A1G9QTT7</accession>
<dbReference type="PANTHER" id="PTHR43701:SF2">
    <property type="entry name" value="MEMBRANE TRANSPORTER PROTEIN YJNA-RELATED"/>
    <property type="match status" value="1"/>
</dbReference>
<dbReference type="RefSeq" id="WP_074598387.1">
    <property type="nucleotide sequence ID" value="NZ_FNHF01000002.1"/>
</dbReference>
<sequence length="274" mass="29366">MVYVLSVLIGFLTAFVGSIAGLGGGIILVPSLLLLSHLLDSFSWAAPQNIVGISLLVMVFTGLSSSIAYMKKGRVDYRSGRIFLSGAIPGGILGSWLSQFISEDAFSLYLGLLMLLLSAMFFIKKKEPILKSQPVHSKGVDRTVIIDGERFSYTYSLAAAVSIAFAVGVLSGMFGIGGGSLIVPAMILLFGFPPHIATATSMFMILFLSLISSSTHIVLGHVPWQYVWLFIPGAWIGGTIGAKVNQLLKGKTVEWILRILLVVIGFRLILQGIG</sequence>
<evidence type="ECO:0000256" key="3">
    <source>
        <dbReference type="ARBA" id="ARBA00022692"/>
    </source>
</evidence>
<evidence type="ECO:0000256" key="4">
    <source>
        <dbReference type="ARBA" id="ARBA00022989"/>
    </source>
</evidence>
<feature type="transmembrane region" description="Helical" evidence="6">
    <location>
        <begin position="106"/>
        <end position="123"/>
    </location>
</feature>
<dbReference type="InterPro" id="IPR002781">
    <property type="entry name" value="TM_pro_TauE-like"/>
</dbReference>
<evidence type="ECO:0000313" key="7">
    <source>
        <dbReference type="EMBL" id="SDM14291.1"/>
    </source>
</evidence>
<dbReference type="PANTHER" id="PTHR43701">
    <property type="entry name" value="MEMBRANE TRANSPORTER PROTEIN MJ0441-RELATED"/>
    <property type="match status" value="1"/>
</dbReference>
<reference evidence="8" key="1">
    <citation type="submission" date="2016-10" db="EMBL/GenBank/DDBJ databases">
        <authorList>
            <person name="Varghese N."/>
            <person name="Submissions S."/>
        </authorList>
    </citation>
    <scope>NUCLEOTIDE SEQUENCE [LARGE SCALE GENOMIC DNA]</scope>
    <source>
        <strain evidence="8">CGMCC 1.6199</strain>
    </source>
</reference>
<dbReference type="OrthoDB" id="9780109at2"/>
<keyword evidence="8" id="KW-1185">Reference proteome</keyword>
<dbReference type="STRING" id="482461.SAMN05216244_1656"/>
<feature type="transmembrane region" description="Helical" evidence="6">
    <location>
        <begin position="226"/>
        <end position="243"/>
    </location>
</feature>
<dbReference type="Proteomes" id="UP000182347">
    <property type="component" value="Unassembled WGS sequence"/>
</dbReference>
<dbReference type="Pfam" id="PF01925">
    <property type="entry name" value="TauE"/>
    <property type="match status" value="1"/>
</dbReference>
<comment type="subcellular location">
    <subcellularLocation>
        <location evidence="6">Cell membrane</location>
        <topology evidence="6">Multi-pass membrane protein</topology>
    </subcellularLocation>
    <subcellularLocation>
        <location evidence="1">Membrane</location>
        <topology evidence="1">Multi-pass membrane protein</topology>
    </subcellularLocation>
</comment>
<feature type="transmembrane region" description="Helical" evidence="6">
    <location>
        <begin position="82"/>
        <end position="100"/>
    </location>
</feature>
<keyword evidence="6" id="KW-1003">Cell membrane</keyword>
<feature type="transmembrane region" description="Helical" evidence="6">
    <location>
        <begin position="255"/>
        <end position="273"/>
    </location>
</feature>
<evidence type="ECO:0000256" key="6">
    <source>
        <dbReference type="RuleBase" id="RU363041"/>
    </source>
</evidence>
<feature type="transmembrane region" description="Helical" evidence="6">
    <location>
        <begin position="50"/>
        <end position="70"/>
    </location>
</feature>
<protein>
    <recommendedName>
        <fullName evidence="6">Probable membrane transporter protein</fullName>
    </recommendedName>
</protein>
<organism evidence="7 8">
    <name type="scientific">Sediminibacillus halophilus</name>
    <dbReference type="NCBI Taxonomy" id="482461"/>
    <lineage>
        <taxon>Bacteria</taxon>
        <taxon>Bacillati</taxon>
        <taxon>Bacillota</taxon>
        <taxon>Bacilli</taxon>
        <taxon>Bacillales</taxon>
        <taxon>Bacillaceae</taxon>
        <taxon>Sediminibacillus</taxon>
    </lineage>
</organism>
<feature type="transmembrane region" description="Helical" evidence="6">
    <location>
        <begin position="196"/>
        <end position="219"/>
    </location>
</feature>
<evidence type="ECO:0000313" key="8">
    <source>
        <dbReference type="Proteomes" id="UP000182347"/>
    </source>
</evidence>